<dbReference type="SUPFAM" id="SSF53850">
    <property type="entry name" value="Periplasmic binding protein-like II"/>
    <property type="match status" value="1"/>
</dbReference>
<sequence>MDRLHIALEKIDFLPPDRVTDDTSVLTLKNLVFEPLLRWDNGWARPALFQNWTHSPDGRIWTFSIRDGATFHDGKPCVAADILEFIDGILQAVDTFGMKWSYARYLQDATITARSPNIIEVRNPRPFADILDVFSEFYICRRDADGRPLIGTGRYRVAEVEIGQKAVLEKMPGLQGPEHIIATACKRAEARYDLLKAGEVDAALNLERVEHRLDFNPQFQWGKAVNTLSVMYYLNCQNGLFQSPAARLAVNHAVDRAAIAADIYHGLAVPSSTIVSPFHLGAAKADLRPIPFDPDRARRLLDTVEGGDNLVRLRTPTFMPERAPEVSHFVAASLEAIGLNVAVETEADRPEYARQIGRKEMGDMALFDSSPQSTYRVLNDKISSGPRAVWWQGYEDAEAEALIATANDAVDDFERENAYAHCLRRLQANPPWLYIVHPIDVYAAKPNIRCLAIDHKGTLNIL</sequence>
<dbReference type="InterPro" id="IPR039424">
    <property type="entry name" value="SBP_5"/>
</dbReference>
<dbReference type="Proteomes" id="UP001549047">
    <property type="component" value="Unassembled WGS sequence"/>
</dbReference>
<reference evidence="6 7" key="1">
    <citation type="submission" date="2024-06" db="EMBL/GenBank/DDBJ databases">
        <title>Genomic Encyclopedia of Type Strains, Phase IV (KMG-IV): sequencing the most valuable type-strain genomes for metagenomic binning, comparative biology and taxonomic classification.</title>
        <authorList>
            <person name="Goeker M."/>
        </authorList>
    </citation>
    <scope>NUCLEOTIDE SEQUENCE [LARGE SCALE GENOMIC DNA]</scope>
    <source>
        <strain evidence="6 7">DSM 29780</strain>
    </source>
</reference>
<comment type="caution">
    <text evidence="6">The sequence shown here is derived from an EMBL/GenBank/DDBJ whole genome shotgun (WGS) entry which is preliminary data.</text>
</comment>
<dbReference type="EMBL" id="JBEPMB010000008">
    <property type="protein sequence ID" value="MET3615552.1"/>
    <property type="molecule type" value="Genomic_DNA"/>
</dbReference>
<organism evidence="6 7">
    <name type="scientific">Rhizobium aquaticum</name>
    <dbReference type="NCBI Taxonomy" id="1549636"/>
    <lineage>
        <taxon>Bacteria</taxon>
        <taxon>Pseudomonadati</taxon>
        <taxon>Pseudomonadota</taxon>
        <taxon>Alphaproteobacteria</taxon>
        <taxon>Hyphomicrobiales</taxon>
        <taxon>Rhizobiaceae</taxon>
        <taxon>Rhizobium/Agrobacterium group</taxon>
        <taxon>Rhizobium</taxon>
    </lineage>
</organism>
<dbReference type="PIRSF" id="PIRSF002741">
    <property type="entry name" value="MppA"/>
    <property type="match status" value="1"/>
</dbReference>
<keyword evidence="4" id="KW-0732">Signal</keyword>
<keyword evidence="3" id="KW-0813">Transport</keyword>
<evidence type="ECO:0000259" key="5">
    <source>
        <dbReference type="Pfam" id="PF00496"/>
    </source>
</evidence>
<evidence type="ECO:0000313" key="7">
    <source>
        <dbReference type="Proteomes" id="UP001549047"/>
    </source>
</evidence>
<dbReference type="RefSeq" id="WP_354558022.1">
    <property type="nucleotide sequence ID" value="NZ_JBEPMB010000008.1"/>
</dbReference>
<dbReference type="Gene3D" id="3.10.105.10">
    <property type="entry name" value="Dipeptide-binding Protein, Domain 3"/>
    <property type="match status" value="1"/>
</dbReference>
<evidence type="ECO:0000256" key="4">
    <source>
        <dbReference type="ARBA" id="ARBA00022729"/>
    </source>
</evidence>
<gene>
    <name evidence="6" type="ORF">ABID16_003899</name>
</gene>
<dbReference type="InterPro" id="IPR030678">
    <property type="entry name" value="Peptide/Ni-bd"/>
</dbReference>
<evidence type="ECO:0000313" key="6">
    <source>
        <dbReference type="EMBL" id="MET3615552.1"/>
    </source>
</evidence>
<evidence type="ECO:0000256" key="1">
    <source>
        <dbReference type="ARBA" id="ARBA00004418"/>
    </source>
</evidence>
<dbReference type="Gene3D" id="3.40.190.10">
    <property type="entry name" value="Periplasmic binding protein-like II"/>
    <property type="match status" value="1"/>
</dbReference>
<dbReference type="PANTHER" id="PTHR30290">
    <property type="entry name" value="PERIPLASMIC BINDING COMPONENT OF ABC TRANSPORTER"/>
    <property type="match status" value="1"/>
</dbReference>
<feature type="domain" description="Solute-binding protein family 5" evidence="5">
    <location>
        <begin position="45"/>
        <end position="368"/>
    </location>
</feature>
<dbReference type="Pfam" id="PF00496">
    <property type="entry name" value="SBP_bac_5"/>
    <property type="match status" value="1"/>
</dbReference>
<proteinExistence type="inferred from homology"/>
<name>A0ABV2J462_9HYPH</name>
<evidence type="ECO:0000256" key="3">
    <source>
        <dbReference type="ARBA" id="ARBA00022448"/>
    </source>
</evidence>
<dbReference type="PANTHER" id="PTHR30290:SF9">
    <property type="entry name" value="OLIGOPEPTIDE-BINDING PROTEIN APPA"/>
    <property type="match status" value="1"/>
</dbReference>
<accession>A0ABV2J462</accession>
<protein>
    <submittedName>
        <fullName evidence="6">Peptide/nickel transport system substrate-binding protein</fullName>
    </submittedName>
</protein>
<evidence type="ECO:0000256" key="2">
    <source>
        <dbReference type="ARBA" id="ARBA00005695"/>
    </source>
</evidence>
<comment type="subcellular location">
    <subcellularLocation>
        <location evidence="1">Periplasm</location>
    </subcellularLocation>
</comment>
<keyword evidence="7" id="KW-1185">Reference proteome</keyword>
<dbReference type="Gene3D" id="3.90.76.10">
    <property type="entry name" value="Dipeptide-binding Protein, Domain 1"/>
    <property type="match status" value="1"/>
</dbReference>
<dbReference type="InterPro" id="IPR000914">
    <property type="entry name" value="SBP_5_dom"/>
</dbReference>
<comment type="similarity">
    <text evidence="2">Belongs to the bacterial solute-binding protein 5 family.</text>
</comment>